<dbReference type="GO" id="GO:1902758">
    <property type="term" value="P:bis(molybdopterin guanine dinucleotide)molybdenum biosynthetic process"/>
    <property type="evidence" value="ECO:0007669"/>
    <property type="project" value="TreeGrafter"/>
</dbReference>
<feature type="binding site" evidence="8">
    <location>
        <begin position="13"/>
        <end position="15"/>
    </location>
    <ligand>
        <name>GTP</name>
        <dbReference type="ChEBI" id="CHEBI:37565"/>
    </ligand>
</feature>
<keyword evidence="2 8" id="KW-0808">Transferase</keyword>
<dbReference type="CDD" id="cd02503">
    <property type="entry name" value="MobA"/>
    <property type="match status" value="1"/>
</dbReference>
<dbReference type="SUPFAM" id="SSF53448">
    <property type="entry name" value="Nucleotide-diphospho-sugar transferases"/>
    <property type="match status" value="1"/>
</dbReference>
<evidence type="ECO:0000256" key="8">
    <source>
        <dbReference type="HAMAP-Rule" id="MF_00316"/>
    </source>
</evidence>
<dbReference type="GO" id="GO:0061603">
    <property type="term" value="F:molybdenum cofactor guanylyltransferase activity"/>
    <property type="evidence" value="ECO:0007669"/>
    <property type="project" value="UniProtKB-EC"/>
</dbReference>
<reference evidence="10 11" key="1">
    <citation type="submission" date="2023-10" db="EMBL/GenBank/DDBJ databases">
        <title>Complete Genome Sequence of Limnobacter thiooxidans CS-K2T, Isolated from freshwater lake sediments in Bavaria, Germany.</title>
        <authorList>
            <person name="Naruki M."/>
            <person name="Watanabe A."/>
            <person name="Warashina T."/>
            <person name="Morita T."/>
            <person name="Arakawa K."/>
        </authorList>
    </citation>
    <scope>NUCLEOTIDE SEQUENCE [LARGE SCALE GENOMIC DNA]</scope>
    <source>
        <strain evidence="10 11">CS-K2</strain>
    </source>
</reference>
<feature type="binding site" evidence="8">
    <location>
        <position position="72"/>
    </location>
    <ligand>
        <name>GTP</name>
        <dbReference type="ChEBI" id="CHEBI:37565"/>
    </ligand>
</feature>
<evidence type="ECO:0000256" key="1">
    <source>
        <dbReference type="ARBA" id="ARBA00022490"/>
    </source>
</evidence>
<evidence type="ECO:0000256" key="7">
    <source>
        <dbReference type="ARBA" id="ARBA00023150"/>
    </source>
</evidence>
<keyword evidence="7 8" id="KW-0501">Molybdenum cofactor biosynthesis</keyword>
<dbReference type="Pfam" id="PF12804">
    <property type="entry name" value="NTP_transf_3"/>
    <property type="match status" value="1"/>
</dbReference>
<protein>
    <recommendedName>
        <fullName evidence="8">Molybdenum cofactor guanylyltransferase</fullName>
        <shortName evidence="8">MoCo guanylyltransferase</shortName>
        <ecNumber evidence="8">2.7.7.77</ecNumber>
    </recommendedName>
    <alternativeName>
        <fullName evidence="8">GTP:molybdopterin guanylyltransferase</fullName>
    </alternativeName>
    <alternativeName>
        <fullName evidence="8">Mo-MPT guanylyltransferase</fullName>
    </alternativeName>
    <alternativeName>
        <fullName evidence="8">Molybdopterin guanylyltransferase</fullName>
    </alternativeName>
    <alternativeName>
        <fullName evidence="8">Molybdopterin-guanine dinucleotide synthase</fullName>
        <shortName evidence="8">MGD synthase</shortName>
    </alternativeName>
</protein>
<proteinExistence type="inferred from homology"/>
<evidence type="ECO:0000256" key="4">
    <source>
        <dbReference type="ARBA" id="ARBA00022741"/>
    </source>
</evidence>
<keyword evidence="5 8" id="KW-0460">Magnesium</keyword>
<evidence type="ECO:0000313" key="11">
    <source>
        <dbReference type="Proteomes" id="UP001329151"/>
    </source>
</evidence>
<evidence type="ECO:0000259" key="9">
    <source>
        <dbReference type="Pfam" id="PF12804"/>
    </source>
</evidence>
<comment type="catalytic activity">
    <reaction evidence="8">
        <text>Mo-molybdopterin + GTP + H(+) = Mo-molybdopterin guanine dinucleotide + diphosphate</text>
        <dbReference type="Rhea" id="RHEA:34243"/>
        <dbReference type="ChEBI" id="CHEBI:15378"/>
        <dbReference type="ChEBI" id="CHEBI:33019"/>
        <dbReference type="ChEBI" id="CHEBI:37565"/>
        <dbReference type="ChEBI" id="CHEBI:71302"/>
        <dbReference type="ChEBI" id="CHEBI:71310"/>
        <dbReference type="EC" id="2.7.7.77"/>
    </reaction>
</comment>
<dbReference type="NCBIfam" id="TIGR02665">
    <property type="entry name" value="molyb_mobA"/>
    <property type="match status" value="1"/>
</dbReference>
<dbReference type="HAMAP" id="MF_00316">
    <property type="entry name" value="MobA"/>
    <property type="match status" value="1"/>
</dbReference>
<dbReference type="InterPro" id="IPR013482">
    <property type="entry name" value="Molybde_CF_guanTrfase"/>
</dbReference>
<feature type="domain" description="MobA-like NTP transferase" evidence="9">
    <location>
        <begin position="10"/>
        <end position="163"/>
    </location>
</feature>
<dbReference type="PANTHER" id="PTHR19136:SF81">
    <property type="entry name" value="MOLYBDENUM COFACTOR GUANYLYLTRANSFERASE"/>
    <property type="match status" value="1"/>
</dbReference>
<keyword evidence="6 8" id="KW-0342">GTP-binding</keyword>
<evidence type="ECO:0000256" key="2">
    <source>
        <dbReference type="ARBA" id="ARBA00022679"/>
    </source>
</evidence>
<dbReference type="PANTHER" id="PTHR19136">
    <property type="entry name" value="MOLYBDENUM COFACTOR GUANYLYLTRANSFERASE"/>
    <property type="match status" value="1"/>
</dbReference>
<evidence type="ECO:0000256" key="3">
    <source>
        <dbReference type="ARBA" id="ARBA00022723"/>
    </source>
</evidence>
<dbReference type="GO" id="GO:0005737">
    <property type="term" value="C:cytoplasm"/>
    <property type="evidence" value="ECO:0007669"/>
    <property type="project" value="UniProtKB-SubCell"/>
</dbReference>
<feature type="binding site" evidence="8">
    <location>
        <position position="102"/>
    </location>
    <ligand>
        <name>GTP</name>
        <dbReference type="ChEBI" id="CHEBI:37565"/>
    </ligand>
</feature>
<dbReference type="GO" id="GO:0046872">
    <property type="term" value="F:metal ion binding"/>
    <property type="evidence" value="ECO:0007669"/>
    <property type="project" value="UniProtKB-KW"/>
</dbReference>
<dbReference type="Gene3D" id="3.90.550.10">
    <property type="entry name" value="Spore Coat Polysaccharide Biosynthesis Protein SpsA, Chain A"/>
    <property type="match status" value="1"/>
</dbReference>
<keyword evidence="11" id="KW-1185">Reference proteome</keyword>
<gene>
    <name evidence="8 10" type="primary">mobA</name>
    <name evidence="10" type="ORF">RGQ30_15030</name>
</gene>
<comment type="subunit">
    <text evidence="8">Monomer.</text>
</comment>
<dbReference type="AlphaFoldDB" id="A0AA86JK82"/>
<name>A0AA86JK82_9BURK</name>
<dbReference type="EC" id="2.7.7.77" evidence="8"/>
<dbReference type="InterPro" id="IPR025877">
    <property type="entry name" value="MobA-like_NTP_Trfase"/>
</dbReference>
<evidence type="ECO:0000256" key="6">
    <source>
        <dbReference type="ARBA" id="ARBA00023134"/>
    </source>
</evidence>
<comment type="similarity">
    <text evidence="8">Belongs to the MobA family.</text>
</comment>
<feature type="binding site" evidence="8">
    <location>
        <position position="26"/>
    </location>
    <ligand>
        <name>GTP</name>
        <dbReference type="ChEBI" id="CHEBI:37565"/>
    </ligand>
</feature>
<accession>A0AA86JK82</accession>
<keyword evidence="1 8" id="KW-0963">Cytoplasm</keyword>
<dbReference type="EMBL" id="AP028947">
    <property type="protein sequence ID" value="BET26002.1"/>
    <property type="molecule type" value="Genomic_DNA"/>
</dbReference>
<dbReference type="GO" id="GO:0005525">
    <property type="term" value="F:GTP binding"/>
    <property type="evidence" value="ECO:0007669"/>
    <property type="project" value="UniProtKB-UniRule"/>
</dbReference>
<dbReference type="KEGG" id="lto:RGQ30_15030"/>
<keyword evidence="10" id="KW-0548">Nucleotidyltransferase</keyword>
<feature type="binding site" evidence="8">
    <location>
        <position position="54"/>
    </location>
    <ligand>
        <name>GTP</name>
        <dbReference type="ChEBI" id="CHEBI:37565"/>
    </ligand>
</feature>
<evidence type="ECO:0000256" key="5">
    <source>
        <dbReference type="ARBA" id="ARBA00022842"/>
    </source>
</evidence>
<dbReference type="RefSeq" id="WP_130556490.1">
    <property type="nucleotide sequence ID" value="NZ_AP028947.1"/>
</dbReference>
<keyword evidence="3 8" id="KW-0479">Metal-binding</keyword>
<sequence>MSISLDDITAVILAGGMGSRMGGIDKGLRNFKQAPLALHALMRLSSQVGSTMINANRNIGVYEGFGIPVICDQQADFAGPLAGMQAALNEATVPFLVTVPCDVPLFPLDLVARLSEPFLKDPTLMLTVAATGGRHQPVFCMMRSEVLPGMEEFLRKGGRKIDAWYSNIPHAAVDFEDEAAFHNVNTLEELRALEQKA</sequence>
<evidence type="ECO:0000313" key="10">
    <source>
        <dbReference type="EMBL" id="BET26002.1"/>
    </source>
</evidence>
<dbReference type="InterPro" id="IPR029044">
    <property type="entry name" value="Nucleotide-diphossugar_trans"/>
</dbReference>
<comment type="domain">
    <text evidence="8">The N-terminal domain determines nucleotide recognition and specific binding, while the C-terminal domain determines the specific binding to the target protein.</text>
</comment>
<comment type="cofactor">
    <cofactor evidence="8">
        <name>Mg(2+)</name>
        <dbReference type="ChEBI" id="CHEBI:18420"/>
    </cofactor>
</comment>
<comment type="subcellular location">
    <subcellularLocation>
        <location evidence="8">Cytoplasm</location>
    </subcellularLocation>
</comment>
<dbReference type="Proteomes" id="UP001329151">
    <property type="component" value="Chromosome"/>
</dbReference>
<feature type="binding site" evidence="8">
    <location>
        <position position="102"/>
    </location>
    <ligand>
        <name>Mg(2+)</name>
        <dbReference type="ChEBI" id="CHEBI:18420"/>
    </ligand>
</feature>
<organism evidence="10 11">
    <name type="scientific">Limnobacter thiooxidans</name>
    <dbReference type="NCBI Taxonomy" id="131080"/>
    <lineage>
        <taxon>Bacteria</taxon>
        <taxon>Pseudomonadati</taxon>
        <taxon>Pseudomonadota</taxon>
        <taxon>Betaproteobacteria</taxon>
        <taxon>Burkholderiales</taxon>
        <taxon>Burkholderiaceae</taxon>
        <taxon>Limnobacter</taxon>
    </lineage>
</organism>
<keyword evidence="4 8" id="KW-0547">Nucleotide-binding</keyword>
<comment type="function">
    <text evidence="8">Transfers a GMP moiety from GTP to Mo-molybdopterin (Mo-MPT) cofactor (Moco or molybdenum cofactor) to form Mo-molybdopterin guanine dinucleotide (Mo-MGD) cofactor.</text>
</comment>